<proteinExistence type="predicted"/>
<reference evidence="2 3" key="1">
    <citation type="submission" date="2017-05" db="EMBL/GenBank/DDBJ databases">
        <title>Draft genome sequence of Elsinoe australis.</title>
        <authorList>
            <person name="Cheng Q."/>
        </authorList>
    </citation>
    <scope>NUCLEOTIDE SEQUENCE [LARGE SCALE GENOMIC DNA]</scope>
    <source>
        <strain evidence="2 3">NL1</strain>
    </source>
</reference>
<evidence type="ECO:0000313" key="2">
    <source>
        <dbReference type="EMBL" id="PSK33525.1"/>
    </source>
</evidence>
<comment type="caution">
    <text evidence="2">The sequence shown here is derived from an EMBL/GenBank/DDBJ whole genome shotgun (WGS) entry which is preliminary data.</text>
</comment>
<feature type="compositionally biased region" description="Basic and acidic residues" evidence="1">
    <location>
        <begin position="38"/>
        <end position="50"/>
    </location>
</feature>
<accession>A0A2P7YC42</accession>
<organism evidence="2 3">
    <name type="scientific">Elsinoe australis</name>
    <dbReference type="NCBI Taxonomy" id="40998"/>
    <lineage>
        <taxon>Eukaryota</taxon>
        <taxon>Fungi</taxon>
        <taxon>Dikarya</taxon>
        <taxon>Ascomycota</taxon>
        <taxon>Pezizomycotina</taxon>
        <taxon>Dothideomycetes</taxon>
        <taxon>Dothideomycetidae</taxon>
        <taxon>Myriangiales</taxon>
        <taxon>Elsinoaceae</taxon>
        <taxon>Elsinoe</taxon>
    </lineage>
</organism>
<sequence length="436" mass="47339">MMPSMRSGMQVHAVPDNEKAFDANGRRLPWGFEYADADASRGRTTEERGPFGRSTRRRGFSRSKTATPARPQDIVRLENVQAEDAIFNTYKASQRTRDALATSKSAPLISLDANSGAKPTTTGGQQEGEKEATEVMLYGYGSGQEWAAIEFYERVSGGSILEDYDRVPPHTRYDPALSLSRARSQRSLSKAALAKRNRYNGGLHWIKVTFDSSEAADLACDRSPHTLHGYLVYAEPYRGTGPPKDGAIPCSQAGAMLDGESLPNTFSSKTLSRGAETATESPESSQTMSSATIGEPIRMRDLRGEGLQVPRQMEKSVSMPSLAVPGALQSFSTSAEPVGKREPKQRPLRIAGATRAVLKPADQALMPTQPKYTGLLAFIPLLRLLFGSGKGDSSGSTIPKLESGEVDWNNAGLYWLFFAWLDGLLGTDMCGLKSDD</sequence>
<evidence type="ECO:0000256" key="1">
    <source>
        <dbReference type="SAM" id="MobiDB-lite"/>
    </source>
</evidence>
<dbReference type="Proteomes" id="UP000243723">
    <property type="component" value="Unassembled WGS sequence"/>
</dbReference>
<evidence type="ECO:0000313" key="3">
    <source>
        <dbReference type="Proteomes" id="UP000243723"/>
    </source>
</evidence>
<feature type="region of interest" description="Disordered" evidence="1">
    <location>
        <begin position="38"/>
        <end position="69"/>
    </location>
</feature>
<feature type="compositionally biased region" description="Polar residues" evidence="1">
    <location>
        <begin position="278"/>
        <end position="292"/>
    </location>
</feature>
<dbReference type="STRING" id="40998.A0A2P7YC42"/>
<dbReference type="InterPro" id="IPR012677">
    <property type="entry name" value="Nucleotide-bd_a/b_plait_sf"/>
</dbReference>
<feature type="region of interest" description="Disordered" evidence="1">
    <location>
        <begin position="266"/>
        <end position="296"/>
    </location>
</feature>
<evidence type="ECO:0008006" key="4">
    <source>
        <dbReference type="Google" id="ProtNLM"/>
    </source>
</evidence>
<dbReference type="OrthoDB" id="8033832at2759"/>
<keyword evidence="3" id="KW-1185">Reference proteome</keyword>
<protein>
    <recommendedName>
        <fullName evidence="4">Nucleoporin NUP53</fullName>
    </recommendedName>
</protein>
<gene>
    <name evidence="2" type="ORF">B9Z65_7412</name>
</gene>
<dbReference type="AlphaFoldDB" id="A0A2P7YC42"/>
<dbReference type="Gene3D" id="3.30.70.330">
    <property type="match status" value="1"/>
</dbReference>
<dbReference type="EMBL" id="NHZQ01000448">
    <property type="protein sequence ID" value="PSK33525.1"/>
    <property type="molecule type" value="Genomic_DNA"/>
</dbReference>
<name>A0A2P7YC42_9PEZI</name>